<evidence type="ECO:0000256" key="2">
    <source>
        <dbReference type="ARBA" id="ARBA00022737"/>
    </source>
</evidence>
<feature type="disulfide bond" evidence="5">
    <location>
        <begin position="6"/>
        <end position="16"/>
    </location>
</feature>
<feature type="domain" description="SRCR" evidence="6">
    <location>
        <begin position="42"/>
        <end position="140"/>
    </location>
</feature>
<gene>
    <name evidence="7" type="ORF">HOLleu_04154</name>
</gene>
<evidence type="ECO:0000256" key="4">
    <source>
        <dbReference type="ARBA" id="ARBA00023180"/>
    </source>
</evidence>
<keyword evidence="8" id="KW-1185">Reference proteome</keyword>
<evidence type="ECO:0000256" key="1">
    <source>
        <dbReference type="ARBA" id="ARBA00022729"/>
    </source>
</evidence>
<evidence type="ECO:0000256" key="3">
    <source>
        <dbReference type="ARBA" id="ARBA00023157"/>
    </source>
</evidence>
<dbReference type="Pfam" id="PF00530">
    <property type="entry name" value="SRCR"/>
    <property type="match status" value="2"/>
</dbReference>
<dbReference type="InterPro" id="IPR001190">
    <property type="entry name" value="SRCR"/>
</dbReference>
<comment type="caution">
    <text evidence="7">The sequence shown here is derived from an EMBL/GenBank/DDBJ whole genome shotgun (WGS) entry which is preliminary data.</text>
</comment>
<dbReference type="AlphaFoldDB" id="A0A9Q1CSJ9"/>
<dbReference type="SMART" id="SM00202">
    <property type="entry name" value="SR"/>
    <property type="match status" value="1"/>
</dbReference>
<reference evidence="7" key="1">
    <citation type="submission" date="2021-10" db="EMBL/GenBank/DDBJ databases">
        <title>Tropical sea cucumber genome reveals ecological adaptation and Cuvierian tubules defense mechanism.</title>
        <authorList>
            <person name="Chen T."/>
        </authorList>
    </citation>
    <scope>NUCLEOTIDE SEQUENCE</scope>
    <source>
        <strain evidence="7">Nanhai2018</strain>
        <tissue evidence="7">Muscle</tissue>
    </source>
</reference>
<dbReference type="Gene3D" id="3.10.250.10">
    <property type="entry name" value="SRCR-like domain"/>
    <property type="match status" value="2"/>
</dbReference>
<proteinExistence type="predicted"/>
<dbReference type="InterPro" id="IPR036772">
    <property type="entry name" value="SRCR-like_dom_sf"/>
</dbReference>
<dbReference type="SUPFAM" id="SSF56487">
    <property type="entry name" value="SRCR-like"/>
    <property type="match status" value="2"/>
</dbReference>
<keyword evidence="1" id="KW-0732">Signal</keyword>
<comment type="caution">
    <text evidence="5">Lacks conserved residue(s) required for the propagation of feature annotation.</text>
</comment>
<evidence type="ECO:0000256" key="5">
    <source>
        <dbReference type="PROSITE-ProRule" id="PRU00196"/>
    </source>
</evidence>
<dbReference type="GO" id="GO:0016020">
    <property type="term" value="C:membrane"/>
    <property type="evidence" value="ECO:0007669"/>
    <property type="project" value="InterPro"/>
</dbReference>
<dbReference type="PRINTS" id="PR00258">
    <property type="entry name" value="SPERACTRCPTR"/>
</dbReference>
<dbReference type="PANTHER" id="PTHR19331">
    <property type="entry name" value="SCAVENGER RECEPTOR DOMAIN-CONTAINING"/>
    <property type="match status" value="1"/>
</dbReference>
<evidence type="ECO:0000313" key="7">
    <source>
        <dbReference type="EMBL" id="KAJ8050812.1"/>
    </source>
</evidence>
<dbReference type="PROSITE" id="PS50287">
    <property type="entry name" value="SRCR_2"/>
    <property type="match status" value="2"/>
</dbReference>
<accession>A0A9Q1CSJ9</accession>
<dbReference type="Proteomes" id="UP001152320">
    <property type="component" value="Chromosome 1"/>
</dbReference>
<dbReference type="EMBL" id="JAIZAY010000001">
    <property type="protein sequence ID" value="KAJ8050812.1"/>
    <property type="molecule type" value="Genomic_DNA"/>
</dbReference>
<name>A0A9Q1CSJ9_HOLLE</name>
<keyword evidence="2" id="KW-0677">Repeat</keyword>
<evidence type="ECO:0000259" key="6">
    <source>
        <dbReference type="PROSITE" id="PS50287"/>
    </source>
</evidence>
<organism evidence="7 8">
    <name type="scientific">Holothuria leucospilota</name>
    <name type="common">Black long sea cucumber</name>
    <name type="synonym">Mertensiothuria leucospilota</name>
    <dbReference type="NCBI Taxonomy" id="206669"/>
    <lineage>
        <taxon>Eukaryota</taxon>
        <taxon>Metazoa</taxon>
        <taxon>Echinodermata</taxon>
        <taxon>Eleutherozoa</taxon>
        <taxon>Echinozoa</taxon>
        <taxon>Holothuroidea</taxon>
        <taxon>Aspidochirotacea</taxon>
        <taxon>Aspidochirotida</taxon>
        <taxon>Holothuriidae</taxon>
        <taxon>Holothuria</taxon>
    </lineage>
</organism>
<sequence length="166" mass="18442">MDEVTCTGTEGTLFDCQYSKHHNCLHSEDAGVVCSSGTARGIRLRGGDEKNQGLVEIYAHGLWGTICNEGWGIQDANVVCRQLGFLEAVFAVRKSLWGEGDSVILMSNVQCDGSESTLYGCTFNRVHNCTHSQDAGVKCKKGEYYTTNNKYNTPYKHYSYSITFKR</sequence>
<keyword evidence="3 5" id="KW-1015">Disulfide bond</keyword>
<evidence type="ECO:0000313" key="8">
    <source>
        <dbReference type="Proteomes" id="UP001152320"/>
    </source>
</evidence>
<dbReference type="FunFam" id="3.10.250.10:FF:000001">
    <property type="entry name" value="Lysyl oxidase 4 isoform X1"/>
    <property type="match status" value="1"/>
</dbReference>
<feature type="disulfide bond" evidence="5">
    <location>
        <begin position="111"/>
        <end position="121"/>
    </location>
</feature>
<dbReference type="PROSITE" id="PS00420">
    <property type="entry name" value="SRCR_1"/>
    <property type="match status" value="1"/>
</dbReference>
<dbReference type="PANTHER" id="PTHR19331:SF465">
    <property type="entry name" value="EGG PEPTIDE SPERACT RECEPTOR"/>
    <property type="match status" value="1"/>
</dbReference>
<dbReference type="OrthoDB" id="536948at2759"/>
<protein>
    <submittedName>
        <fullName evidence="7">Deleted in malignant brain tumors 1 protein</fullName>
    </submittedName>
</protein>
<keyword evidence="4" id="KW-0325">Glycoprotein</keyword>
<feature type="domain" description="SRCR" evidence="6">
    <location>
        <begin position="1"/>
        <end position="35"/>
    </location>
</feature>